<name>A0A7J8DPX9_MOLMO</name>
<dbReference type="EMBL" id="JACASF010000017">
    <property type="protein sequence ID" value="KAF6425150.1"/>
    <property type="molecule type" value="Genomic_DNA"/>
</dbReference>
<comment type="caution">
    <text evidence="1">The sequence shown here is derived from an EMBL/GenBank/DDBJ whole genome shotgun (WGS) entry which is preliminary data.</text>
</comment>
<dbReference type="AlphaFoldDB" id="A0A7J8DPX9"/>
<protein>
    <submittedName>
        <fullName evidence="1">Uncharacterized protein</fullName>
    </submittedName>
</protein>
<dbReference type="Proteomes" id="UP000550707">
    <property type="component" value="Unassembled WGS sequence"/>
</dbReference>
<gene>
    <name evidence="1" type="ORF">HJG59_009218</name>
</gene>
<sequence>MTAQSPLPGFEFQLRPHHLHLRGRLCSLATVSLPGLCFTTIRWTAWQPYASEVIVVVGTHEVAGDPSSTLPGTLLIGLGLKPTGHITCIPEMFLLFLRQHCCLCPLAMHTCIAVLALLADFVFPWKN</sequence>
<evidence type="ECO:0000313" key="2">
    <source>
        <dbReference type="Proteomes" id="UP000550707"/>
    </source>
</evidence>
<organism evidence="1 2">
    <name type="scientific">Molossus molossus</name>
    <name type="common">Pallas' mastiff bat</name>
    <name type="synonym">Vespertilio molossus</name>
    <dbReference type="NCBI Taxonomy" id="27622"/>
    <lineage>
        <taxon>Eukaryota</taxon>
        <taxon>Metazoa</taxon>
        <taxon>Chordata</taxon>
        <taxon>Craniata</taxon>
        <taxon>Vertebrata</taxon>
        <taxon>Euteleostomi</taxon>
        <taxon>Mammalia</taxon>
        <taxon>Eutheria</taxon>
        <taxon>Laurasiatheria</taxon>
        <taxon>Chiroptera</taxon>
        <taxon>Yangochiroptera</taxon>
        <taxon>Molossidae</taxon>
        <taxon>Molossus</taxon>
    </lineage>
</organism>
<reference evidence="1 2" key="1">
    <citation type="journal article" date="2020" name="Nature">
        <title>Six reference-quality genomes reveal evolution of bat adaptations.</title>
        <authorList>
            <person name="Jebb D."/>
            <person name="Huang Z."/>
            <person name="Pippel M."/>
            <person name="Hughes G.M."/>
            <person name="Lavrichenko K."/>
            <person name="Devanna P."/>
            <person name="Winkler S."/>
            <person name="Jermiin L.S."/>
            <person name="Skirmuntt E.C."/>
            <person name="Katzourakis A."/>
            <person name="Burkitt-Gray L."/>
            <person name="Ray D.A."/>
            <person name="Sullivan K.A.M."/>
            <person name="Roscito J.G."/>
            <person name="Kirilenko B.M."/>
            <person name="Davalos L.M."/>
            <person name="Corthals A.P."/>
            <person name="Power M.L."/>
            <person name="Jones G."/>
            <person name="Ransome R.D."/>
            <person name="Dechmann D.K.N."/>
            <person name="Locatelli A.G."/>
            <person name="Puechmaille S.J."/>
            <person name="Fedrigo O."/>
            <person name="Jarvis E.D."/>
            <person name="Hiller M."/>
            <person name="Vernes S.C."/>
            <person name="Myers E.W."/>
            <person name="Teeling E.C."/>
        </authorList>
    </citation>
    <scope>NUCLEOTIDE SEQUENCE [LARGE SCALE GENOMIC DNA]</scope>
    <source>
        <strain evidence="1">MMolMol1</strain>
        <tissue evidence="1">Muscle</tissue>
    </source>
</reference>
<accession>A0A7J8DPX9</accession>
<evidence type="ECO:0000313" key="1">
    <source>
        <dbReference type="EMBL" id="KAF6425150.1"/>
    </source>
</evidence>
<keyword evidence="2" id="KW-1185">Reference proteome</keyword>
<dbReference type="InParanoid" id="A0A7J8DPX9"/>
<proteinExistence type="predicted"/>